<dbReference type="Pfam" id="PF06791">
    <property type="entry name" value="TMP_2"/>
    <property type="match status" value="1"/>
</dbReference>
<keyword evidence="4" id="KW-1185">Reference proteome</keyword>
<organism evidence="3 4">
    <name type="scientific">Sinorhizobium medicae</name>
    <dbReference type="NCBI Taxonomy" id="110321"/>
    <lineage>
        <taxon>Bacteria</taxon>
        <taxon>Pseudomonadati</taxon>
        <taxon>Pseudomonadota</taxon>
        <taxon>Alphaproteobacteria</taxon>
        <taxon>Hyphomicrobiales</taxon>
        <taxon>Rhizobiaceae</taxon>
        <taxon>Sinorhizobium/Ensifer group</taxon>
        <taxon>Sinorhizobium</taxon>
    </lineage>
</organism>
<comment type="caution">
    <text evidence="3">The sequence shown here is derived from an EMBL/GenBank/DDBJ whole genome shotgun (WGS) entry which is preliminary data.</text>
</comment>
<dbReference type="Gene3D" id="1.10.530.10">
    <property type="match status" value="1"/>
</dbReference>
<evidence type="ECO:0000259" key="2">
    <source>
        <dbReference type="Pfam" id="PF06791"/>
    </source>
</evidence>
<sequence>MAATEDTRLILAISADIAALKRAMKDADITVKKTTDAVNDNFNKVGSSADNAARQISRSMRSSAGDVRNLQYQINDIATGLASGQSPFTIMAQQSGQLSQALSGAGGLRGALALVGSAVGGLINPVNLVLAGLAAATLALQAYFDDADSDADAANKALEEHAKLLAEIKERWGATIPEVAEYIGEIERATESLKKQQDLKAIVTDIFKPASEAVAATENSVLDLQSRLSAIGKQDLGGQIARSFAKVKTEVAANRYPLQEMVNLQNLVLQAIALQVTGAKDLADAINRQIVPALRNANTEASEMTRSFGGLPRSLGGAGPPTPGLGIAIRHTETERLEEAMGDAADAIDSFVERVIQAEAPRGGPNLAGASSAHGYGQFIKGTWLEVFRRHFAAEAEGMSDAAILALRDDLETNRRMIRAYATDNAEALARAGETVNEASLQLAHFLGAGGALKVLKAPRGTRIADIPGMEDAIAANPSVLGGGARREDVLAYAANRASGGSSRIKQESKDLDEWLAKSRQAIELRQKEALIDKDITATVSQKAAAKEEERLYQEGLNAAIRQYGTVSDEQREKIRATAHEMAQLGLAADQMKEAQNRATETAERNKEAYQQLANQISQTAKTAFSGFVNDLRNGVSAGEAFRNMLDRVVDGMINMAIEAMFAKNALGGVISQLLGGGGFPAAPVSALVRHSGGDVGSTAPRRRVSPAIFAGAPRLHGGLMPDEFPAILQKGEIVLPRTARRGGAGMPMAASNVDIGNITVNVPSGVAATTKQGAALGQEIDKAVQAVIVRESRPGGLLRRTP</sequence>
<accession>A0ABX4TQX2</accession>
<evidence type="ECO:0000256" key="1">
    <source>
        <dbReference type="SAM" id="Coils"/>
    </source>
</evidence>
<dbReference type="InterPro" id="IPR009628">
    <property type="entry name" value="Phage_tape_measure_N"/>
</dbReference>
<gene>
    <name evidence="3" type="ORF">BMJ33_05340</name>
</gene>
<name>A0ABX4TQX2_9HYPH</name>
<feature type="coiled-coil region" evidence="1">
    <location>
        <begin position="151"/>
        <end position="199"/>
    </location>
</feature>
<proteinExistence type="predicted"/>
<evidence type="ECO:0000313" key="3">
    <source>
        <dbReference type="EMBL" id="PLU07056.1"/>
    </source>
</evidence>
<dbReference type="RefSeq" id="WP_101805938.1">
    <property type="nucleotide sequence ID" value="NZ_NBUC01000045.1"/>
</dbReference>
<reference evidence="3 4" key="1">
    <citation type="journal article" date="2018" name="FEMS Microbiol. Ecol.">
        <title>Co-invading symbiotic mutualists of Medicago polymorpha retain high ancestral diversity and contain diverse accessory genomes.</title>
        <authorList>
            <person name="Porter S.S."/>
            <person name="Faber-Hammond J.J."/>
            <person name="Friesen M.L."/>
        </authorList>
    </citation>
    <scope>NUCLEOTIDE SEQUENCE [LARGE SCALE GENOMIC DNA]</scope>
    <source>
        <strain evidence="3 4">Str16</strain>
    </source>
</reference>
<protein>
    <recommendedName>
        <fullName evidence="2">Bacteriophage tail tape measure N-terminal domain-containing protein</fullName>
    </recommendedName>
</protein>
<keyword evidence="1" id="KW-0175">Coiled coil</keyword>
<dbReference type="Proteomes" id="UP001190825">
    <property type="component" value="Unassembled WGS sequence"/>
</dbReference>
<dbReference type="EMBL" id="NBUC01000045">
    <property type="protein sequence ID" value="PLU07056.1"/>
    <property type="molecule type" value="Genomic_DNA"/>
</dbReference>
<feature type="domain" description="Bacteriophage tail tape measure N-terminal" evidence="2">
    <location>
        <begin position="53"/>
        <end position="160"/>
    </location>
</feature>
<evidence type="ECO:0000313" key="4">
    <source>
        <dbReference type="Proteomes" id="UP001190825"/>
    </source>
</evidence>